<protein>
    <submittedName>
        <fullName evidence="2">Uncharacterized protein</fullName>
    </submittedName>
</protein>
<sequence>MRLWLRSEAVGPSAPAAEPPSEQPVLAASAPLRRPLVAAAPPLRPAPAAAPAGPPRSKVPATAEGGAAVRQVAWAETPSAVPPLTEDGAEEPARGGAEEASPCAAASPCLSAAQGLLGRAISAGVDRFLDEAEGDWDAESLDAASRCGSGFL</sequence>
<feature type="region of interest" description="Disordered" evidence="1">
    <location>
        <begin position="1"/>
        <end position="105"/>
    </location>
</feature>
<dbReference type="Proteomes" id="UP001189429">
    <property type="component" value="Unassembled WGS sequence"/>
</dbReference>
<evidence type="ECO:0000313" key="2">
    <source>
        <dbReference type="EMBL" id="CAK0866714.1"/>
    </source>
</evidence>
<feature type="compositionally biased region" description="Low complexity" evidence="1">
    <location>
        <begin position="23"/>
        <end position="51"/>
    </location>
</feature>
<organism evidence="2 3">
    <name type="scientific">Prorocentrum cordatum</name>
    <dbReference type="NCBI Taxonomy" id="2364126"/>
    <lineage>
        <taxon>Eukaryota</taxon>
        <taxon>Sar</taxon>
        <taxon>Alveolata</taxon>
        <taxon>Dinophyceae</taxon>
        <taxon>Prorocentrales</taxon>
        <taxon>Prorocentraceae</taxon>
        <taxon>Prorocentrum</taxon>
    </lineage>
</organism>
<feature type="compositionally biased region" description="Low complexity" evidence="1">
    <location>
        <begin position="7"/>
        <end position="16"/>
    </location>
</feature>
<accession>A0ABN9V1T0</accession>
<proteinExistence type="predicted"/>
<evidence type="ECO:0000256" key="1">
    <source>
        <dbReference type="SAM" id="MobiDB-lite"/>
    </source>
</evidence>
<comment type="caution">
    <text evidence="2">The sequence shown here is derived from an EMBL/GenBank/DDBJ whole genome shotgun (WGS) entry which is preliminary data.</text>
</comment>
<name>A0ABN9V1T0_9DINO</name>
<gene>
    <name evidence="2" type="ORF">PCOR1329_LOCUS53824</name>
</gene>
<reference evidence="2" key="1">
    <citation type="submission" date="2023-10" db="EMBL/GenBank/DDBJ databases">
        <authorList>
            <person name="Chen Y."/>
            <person name="Shah S."/>
            <person name="Dougan E. K."/>
            <person name="Thang M."/>
            <person name="Chan C."/>
        </authorList>
    </citation>
    <scope>NUCLEOTIDE SEQUENCE [LARGE SCALE GENOMIC DNA]</scope>
</reference>
<keyword evidence="3" id="KW-1185">Reference proteome</keyword>
<dbReference type="EMBL" id="CAUYUJ010016565">
    <property type="protein sequence ID" value="CAK0866714.1"/>
    <property type="molecule type" value="Genomic_DNA"/>
</dbReference>
<evidence type="ECO:0000313" key="3">
    <source>
        <dbReference type="Proteomes" id="UP001189429"/>
    </source>
</evidence>